<dbReference type="EMBL" id="VSSQ01124406">
    <property type="protein sequence ID" value="MPN55314.1"/>
    <property type="molecule type" value="Genomic_DNA"/>
</dbReference>
<comment type="caution">
    <text evidence="1">The sequence shown here is derived from an EMBL/GenBank/DDBJ whole genome shotgun (WGS) entry which is preliminary data.</text>
</comment>
<reference evidence="1" key="1">
    <citation type="submission" date="2019-08" db="EMBL/GenBank/DDBJ databases">
        <authorList>
            <person name="Kucharzyk K."/>
            <person name="Murdoch R.W."/>
            <person name="Higgins S."/>
            <person name="Loffler F."/>
        </authorList>
    </citation>
    <scope>NUCLEOTIDE SEQUENCE</scope>
</reference>
<sequence>MDPTLYRFYKNQTCSSIRRSCLRKPDPLTKKRNVGEQDDVGIAFRERRCAVGPDERTAVKRPRNRRRACCLDRKNRVCRAIRNVRERDSFRSCIRDAEREVLCVLSCEVTRESVAVFGDAIHILKIRCRTDKVALPSDIARRNRIVICRAGDRRQNCTV</sequence>
<name>A0A645J494_9ZZZZ</name>
<accession>A0A645J494</accession>
<protein>
    <submittedName>
        <fullName evidence="1">Uncharacterized protein</fullName>
    </submittedName>
</protein>
<evidence type="ECO:0000313" key="1">
    <source>
        <dbReference type="EMBL" id="MPN55314.1"/>
    </source>
</evidence>
<proteinExistence type="predicted"/>
<dbReference type="AlphaFoldDB" id="A0A645J494"/>
<gene>
    <name evidence="1" type="ORF">SDC9_202996</name>
</gene>
<organism evidence="1">
    <name type="scientific">bioreactor metagenome</name>
    <dbReference type="NCBI Taxonomy" id="1076179"/>
    <lineage>
        <taxon>unclassified sequences</taxon>
        <taxon>metagenomes</taxon>
        <taxon>ecological metagenomes</taxon>
    </lineage>
</organism>